<reference evidence="2 3" key="1">
    <citation type="submission" date="2019-11" db="EMBL/GenBank/DDBJ databases">
        <title>Gracilibacillus salitolerans sp. nov., a moderate halophile isolated from a saline soil in northwest China.</title>
        <authorList>
            <person name="Gan L."/>
        </authorList>
    </citation>
    <scope>NUCLEOTIDE SEQUENCE [LARGE SCALE GENOMIC DNA]</scope>
    <source>
        <strain evidence="2 3">SCU50</strain>
    </source>
</reference>
<dbReference type="AlphaFoldDB" id="A0A5Q2TPC1"/>
<proteinExistence type="predicted"/>
<keyword evidence="1" id="KW-0812">Transmembrane</keyword>
<dbReference type="KEGG" id="grc:GI584_17205"/>
<dbReference type="Proteomes" id="UP000339690">
    <property type="component" value="Chromosome"/>
</dbReference>
<feature type="transmembrane region" description="Helical" evidence="1">
    <location>
        <begin position="57"/>
        <end position="75"/>
    </location>
</feature>
<accession>A0A5Q2TPC1</accession>
<organism evidence="2 3">
    <name type="scientific">Gracilibacillus salitolerans</name>
    <dbReference type="NCBI Taxonomy" id="2663022"/>
    <lineage>
        <taxon>Bacteria</taxon>
        <taxon>Bacillati</taxon>
        <taxon>Bacillota</taxon>
        <taxon>Bacilli</taxon>
        <taxon>Bacillales</taxon>
        <taxon>Bacillaceae</taxon>
        <taxon>Gracilibacillus</taxon>
    </lineage>
</organism>
<evidence type="ECO:0000313" key="3">
    <source>
        <dbReference type="Proteomes" id="UP000339690"/>
    </source>
</evidence>
<protein>
    <submittedName>
        <fullName evidence="2">Uncharacterized protein</fullName>
    </submittedName>
</protein>
<dbReference type="EMBL" id="CP045915">
    <property type="protein sequence ID" value="QGH35680.1"/>
    <property type="molecule type" value="Genomic_DNA"/>
</dbReference>
<keyword evidence="1" id="KW-0472">Membrane</keyword>
<gene>
    <name evidence="2" type="ORF">GI584_17205</name>
</gene>
<evidence type="ECO:0000313" key="2">
    <source>
        <dbReference type="EMBL" id="QGH35680.1"/>
    </source>
</evidence>
<sequence>MMNKHDIPEELKQKLDEFEVDVPEILLKKSLSQRIANWFYAPAKNPADYFSRQWTPLRIALFPVIILLCSLPMLFI</sequence>
<evidence type="ECO:0000256" key="1">
    <source>
        <dbReference type="SAM" id="Phobius"/>
    </source>
</evidence>
<keyword evidence="1" id="KW-1133">Transmembrane helix</keyword>
<keyword evidence="3" id="KW-1185">Reference proteome</keyword>
<dbReference type="RefSeq" id="WP_100359561.1">
    <property type="nucleotide sequence ID" value="NZ_CP045915.1"/>
</dbReference>
<name>A0A5Q2TPC1_9BACI</name>